<dbReference type="AlphaFoldDB" id="A0A7J4KYC8"/>
<dbReference type="InterPro" id="IPR036390">
    <property type="entry name" value="WH_DNA-bd_sf"/>
</dbReference>
<dbReference type="SUPFAM" id="SSF46785">
    <property type="entry name" value="Winged helix' DNA-binding domain"/>
    <property type="match status" value="1"/>
</dbReference>
<sequence length="212" mass="24905">MAQLSETQKQISRLLMQGPKTAEEIAGSISMPYSKLMEELKEMLRLELIKKEGFPTKYGLKKEIVEKVQERKRIEEKDFFKIRLSCIIEVQAIEEELLKKSLKEIEEMLRHEKIFTIYDCRQAEIVKEGEYYSSFLEVNLSVRDFKAMVRLMFYYAPITIEVLKPEKIELYAGDLQEALVDMAGLVHAYADQITKLMNRKELEQFNNSLYGK</sequence>
<comment type="caution">
    <text evidence="1">The sequence shown here is derived from an EMBL/GenBank/DDBJ whole genome shotgun (WGS) entry which is preliminary data.</text>
</comment>
<evidence type="ECO:0000313" key="1">
    <source>
        <dbReference type="EMBL" id="HIH33455.1"/>
    </source>
</evidence>
<accession>A0A7J4KYC8</accession>
<evidence type="ECO:0000313" key="2">
    <source>
        <dbReference type="Proteomes" id="UP000527315"/>
    </source>
</evidence>
<gene>
    <name evidence="1" type="ORF">HA227_04345</name>
</gene>
<proteinExistence type="predicted"/>
<organism evidence="1 2">
    <name type="scientific">Candidatus Iainarchaeum sp</name>
    <dbReference type="NCBI Taxonomy" id="3101447"/>
    <lineage>
        <taxon>Archaea</taxon>
        <taxon>Candidatus Iainarchaeota</taxon>
        <taxon>Candidatus Iainarchaeia</taxon>
        <taxon>Candidatus Iainarchaeales</taxon>
        <taxon>Candidatus Iainarchaeaceae</taxon>
        <taxon>Candidatus Iainarchaeum</taxon>
    </lineage>
</organism>
<name>A0A7J4KYC8_9ARCH</name>
<dbReference type="EMBL" id="DUFJ01000094">
    <property type="protein sequence ID" value="HIH33455.1"/>
    <property type="molecule type" value="Genomic_DNA"/>
</dbReference>
<protein>
    <submittedName>
        <fullName evidence="1">Uncharacterized protein</fullName>
    </submittedName>
</protein>
<dbReference type="Proteomes" id="UP000527315">
    <property type="component" value="Unassembled WGS sequence"/>
</dbReference>
<reference evidence="2" key="1">
    <citation type="journal article" date="2020" name="bioRxiv">
        <title>A rank-normalized archaeal taxonomy based on genome phylogeny resolves widespread incomplete and uneven classifications.</title>
        <authorList>
            <person name="Rinke C."/>
            <person name="Chuvochina M."/>
            <person name="Mussig A.J."/>
            <person name="Chaumeil P.-A."/>
            <person name="Waite D.W."/>
            <person name="Whitman W.B."/>
            <person name="Parks D.H."/>
            <person name="Hugenholtz P."/>
        </authorList>
    </citation>
    <scope>NUCLEOTIDE SEQUENCE [LARGE SCALE GENOMIC DNA]</scope>
</reference>